<proteinExistence type="inferred from homology"/>
<dbReference type="EMBL" id="SGXD01000001">
    <property type="protein sequence ID" value="RZS91072.1"/>
    <property type="molecule type" value="Genomic_DNA"/>
</dbReference>
<evidence type="ECO:0000256" key="7">
    <source>
        <dbReference type="SAM" id="MobiDB-lite"/>
    </source>
</evidence>
<gene>
    <name evidence="10" type="ORF">EV189_0304</name>
</gene>
<feature type="region of interest" description="Disordered" evidence="7">
    <location>
        <begin position="789"/>
        <end position="833"/>
    </location>
</feature>
<feature type="transmembrane region" description="Helical" evidence="8">
    <location>
        <begin position="1021"/>
        <end position="1047"/>
    </location>
</feature>
<organism evidence="10 11">
    <name type="scientific">Motilibacter rhizosphaerae</name>
    <dbReference type="NCBI Taxonomy" id="598652"/>
    <lineage>
        <taxon>Bacteria</taxon>
        <taxon>Bacillati</taxon>
        <taxon>Actinomycetota</taxon>
        <taxon>Actinomycetes</taxon>
        <taxon>Motilibacterales</taxon>
        <taxon>Motilibacteraceae</taxon>
        <taxon>Motilibacter</taxon>
    </lineage>
</organism>
<feature type="transmembrane region" description="Helical" evidence="8">
    <location>
        <begin position="976"/>
        <end position="1001"/>
    </location>
</feature>
<dbReference type="OrthoDB" id="5101691at2"/>
<feature type="domain" description="ABC3 transporter permease C-terminal" evidence="9">
    <location>
        <begin position="983"/>
        <end position="1100"/>
    </location>
</feature>
<evidence type="ECO:0000256" key="5">
    <source>
        <dbReference type="ARBA" id="ARBA00023136"/>
    </source>
</evidence>
<dbReference type="AlphaFoldDB" id="A0A4Q7NXF0"/>
<dbReference type="GO" id="GO:0005886">
    <property type="term" value="C:plasma membrane"/>
    <property type="evidence" value="ECO:0007669"/>
    <property type="project" value="UniProtKB-SubCell"/>
</dbReference>
<feature type="compositionally biased region" description="Low complexity" evidence="7">
    <location>
        <begin position="803"/>
        <end position="832"/>
    </location>
</feature>
<keyword evidence="5 8" id="KW-0472">Membrane</keyword>
<feature type="transmembrane region" description="Helical" evidence="8">
    <location>
        <begin position="400"/>
        <end position="418"/>
    </location>
</feature>
<dbReference type="Proteomes" id="UP000293638">
    <property type="component" value="Unassembled WGS sequence"/>
</dbReference>
<comment type="caution">
    <text evidence="10">The sequence shown here is derived from an EMBL/GenBank/DDBJ whole genome shotgun (WGS) entry which is preliminary data.</text>
</comment>
<dbReference type="InterPro" id="IPR050250">
    <property type="entry name" value="Macrolide_Exporter_MacB"/>
</dbReference>
<dbReference type="GO" id="GO:0022857">
    <property type="term" value="F:transmembrane transporter activity"/>
    <property type="evidence" value="ECO:0007669"/>
    <property type="project" value="TreeGrafter"/>
</dbReference>
<feature type="transmembrane region" description="Helical" evidence="8">
    <location>
        <begin position="438"/>
        <end position="458"/>
    </location>
</feature>
<feature type="transmembrane region" description="Helical" evidence="8">
    <location>
        <begin position="1074"/>
        <end position="1099"/>
    </location>
</feature>
<evidence type="ECO:0000313" key="10">
    <source>
        <dbReference type="EMBL" id="RZS91072.1"/>
    </source>
</evidence>
<evidence type="ECO:0000256" key="6">
    <source>
        <dbReference type="ARBA" id="ARBA00038076"/>
    </source>
</evidence>
<feature type="transmembrane region" description="Helical" evidence="8">
    <location>
        <begin position="347"/>
        <end position="380"/>
    </location>
</feature>
<feature type="region of interest" description="Disordered" evidence="7">
    <location>
        <begin position="592"/>
        <end position="622"/>
    </location>
</feature>
<evidence type="ECO:0000256" key="3">
    <source>
        <dbReference type="ARBA" id="ARBA00022692"/>
    </source>
</evidence>
<reference evidence="10 11" key="1">
    <citation type="submission" date="2019-02" db="EMBL/GenBank/DDBJ databases">
        <title>Genomic Encyclopedia of Type Strains, Phase IV (KMG-IV): sequencing the most valuable type-strain genomes for metagenomic binning, comparative biology and taxonomic classification.</title>
        <authorList>
            <person name="Goeker M."/>
        </authorList>
    </citation>
    <scope>NUCLEOTIDE SEQUENCE [LARGE SCALE GENOMIC DNA]</scope>
    <source>
        <strain evidence="10 11">DSM 45622</strain>
    </source>
</reference>
<evidence type="ECO:0000256" key="8">
    <source>
        <dbReference type="SAM" id="Phobius"/>
    </source>
</evidence>
<evidence type="ECO:0000313" key="11">
    <source>
        <dbReference type="Proteomes" id="UP000293638"/>
    </source>
</evidence>
<dbReference type="InterPro" id="IPR003838">
    <property type="entry name" value="ABC3_permease_C"/>
</dbReference>
<name>A0A4Q7NXF0_9ACTN</name>
<feature type="transmembrane region" description="Helical" evidence="8">
    <location>
        <begin position="304"/>
        <end position="326"/>
    </location>
</feature>
<dbReference type="RefSeq" id="WP_130491181.1">
    <property type="nucleotide sequence ID" value="NZ_SGXD01000001.1"/>
</dbReference>
<feature type="transmembrane region" description="Helical" evidence="8">
    <location>
        <begin position="529"/>
        <end position="549"/>
    </location>
</feature>
<evidence type="ECO:0000256" key="2">
    <source>
        <dbReference type="ARBA" id="ARBA00022475"/>
    </source>
</evidence>
<dbReference type="PANTHER" id="PTHR30572:SF4">
    <property type="entry name" value="ABC TRANSPORTER PERMEASE YTRF"/>
    <property type="match status" value="1"/>
</dbReference>
<keyword evidence="4 8" id="KW-1133">Transmembrane helix</keyword>
<sequence length="1114" mass="112442">MTRVLVLRRLLQQRGVLLVVTLVALLATTALTTMATLAVSSDTSAVRRTLGDASPEQRQVEVEGDLGGGAYAPADQVVVAQLRAAFGASPVRIVRQVTTAAYAPAGTDASYEVPPLTYVAGYDGAEREVRLLSGRWPRATGTGQPVEVLAPVAALAPFRLATGRTTRVTTVSTYAAARVRVVGTYAVRHPGSAYWDDDPTKGATRRGNWPLSAFSRTTIYGPLLGDPAVVRTRLPGDRVRWLADPQLAGLPAAQVEPLRRRVAGLQQALQAPLVGRASRVSAWTPLPALLEGLGRQRLVTRGTVLVAALLLVVLAASVLALTARLLAERRATEHALLRARGASGRQLVRLALAESVLLAALAAVLAPPLALGAYAVLARVPALARGGLAAPGAVPLDAELTALATAAGLVLLLTAPVLRQRASFAAVESRRPGRRAALSRGGLDLALLALAVVGYLQLRSYRSPLAGSGALRLDPVLVVSPALALLAGGVLALRVLPLVARAGGALAARSRGAAGALAGWQVGRRPARAAASVLLVALTVGAGSFAASYRATWLQAQRDQAAALTGPDVSLDGLPTAPLGTAAALRALPGATAQGPAAERDVELGGGGPGERSGDSGPTTPGRLVAVDASLAAAALHVRRDVLGADPAAALAPLRATAAPAGTLLPGSPARLSLRLALHVGAGASGASSSEVAVVVQDAAGVPATLPLGVVTAARPRTAVLDLAAAAGGRALAYPLRVVSVRALTALDPLPVRRGDSAPARADWSLRVDQLRTAAARGAWGAPLTLPRAEWHGQAPPADPFGDDPAPGDGSGPATAGGATLLATGGSLPLGPDGAPDAGTWTAWPEQPAVPAVLDRALAEALGVAAGADVPLHLDDTDALLVRVASVVRVLPPLQEQPYADRRPHLLVDRGALLRATLALGLDDAYADAWWAAVPDGAARGWAARAAAAVGARSSLSRTGLAAALSTGPARVGGSAGLLLLLLAAQACAGVGLAVHATVALRLRRLELAQLRALGLGRGQLAGVLAAEYAALALLGAVAGVAVGVGLGRLVGPLVTVGAEGGAPVPAVRVLVPWAPVLGLAAEVLVLVLLVVGGVVLALRRSGLGTALRIGEER</sequence>
<evidence type="ECO:0000256" key="1">
    <source>
        <dbReference type="ARBA" id="ARBA00004651"/>
    </source>
</evidence>
<accession>A0A4Q7NXF0</accession>
<protein>
    <submittedName>
        <fullName evidence="10">FtsX-like permease family protein</fullName>
    </submittedName>
</protein>
<evidence type="ECO:0000259" key="9">
    <source>
        <dbReference type="Pfam" id="PF02687"/>
    </source>
</evidence>
<dbReference type="Pfam" id="PF02687">
    <property type="entry name" value="FtsX"/>
    <property type="match status" value="2"/>
</dbReference>
<comment type="subcellular location">
    <subcellularLocation>
        <location evidence="1">Cell membrane</location>
        <topology evidence="1">Multi-pass membrane protein</topology>
    </subcellularLocation>
</comment>
<comment type="similarity">
    <text evidence="6">Belongs to the ABC-4 integral membrane protein family.</text>
</comment>
<keyword evidence="3 8" id="KW-0812">Transmembrane</keyword>
<keyword evidence="11" id="KW-1185">Reference proteome</keyword>
<feature type="domain" description="ABC3 transporter permease C-terminal" evidence="9">
    <location>
        <begin position="306"/>
        <end position="415"/>
    </location>
</feature>
<feature type="transmembrane region" description="Helical" evidence="8">
    <location>
        <begin position="478"/>
        <end position="500"/>
    </location>
</feature>
<dbReference type="PANTHER" id="PTHR30572">
    <property type="entry name" value="MEMBRANE COMPONENT OF TRANSPORTER-RELATED"/>
    <property type="match status" value="1"/>
</dbReference>
<evidence type="ECO:0000256" key="4">
    <source>
        <dbReference type="ARBA" id="ARBA00022989"/>
    </source>
</evidence>
<keyword evidence="2" id="KW-1003">Cell membrane</keyword>